<name>A0ABR7DYT2_9BACT</name>
<dbReference type="RefSeq" id="WP_186958576.1">
    <property type="nucleotide sequence ID" value="NZ_JACOOI010000004.1"/>
</dbReference>
<sequence length="775" mass="86484">MAGQVSGVTVVQTESGDQGLVEYNKPDGFAGGIEIKRLMSKISLRYKFEVPEYKLDGMKLLNANSVIRLSGNPDINTRDDRYVEITAASAAQPDGEGYRTVSWYVAQNRQGSVSSILAEKDRFNKVVNNTQAGNAPTLGTNIEAWAYSTDNVNLYAIYQIYVGKNNTNNFDVDANSFYSLHTMIDMSIDAAQADGRIRAQNAAAQTVYLCSSWKNDQSSSYGFVGPNYDLDAHPDWRPLLVKARGRKVTVGIYTDEQCTQPAAPSDSWLHISSSPNYTEAYNNAGEPLDTRAETIVILPTELIFYLYSNEYVFGEDGSLAFRENDFTGNKRSLWIRVATTSEGVMEGNSSTTTITYRMDQRPAAFMGNFGGKQLSDGYSEGLVYDRIVEYNQTYDGSGTKTKFVPYGYDKQSTANAGYRTNDLSSGLEATRYLSENPNNLPFNIANLAGPQRDALGRVKLYQYGYYEVPAARYCYDRNRDEDGNGVIDPDELKWYLPAGNQTMGYWINLHQDETIASNTLTTTEYSKTDVLWATNSSLMSWSKSSERSLLRCVRNVPRQKSSQQVEVVTDTRGNPYAAIKTSGMRRNINRADERDFYVTLDLYTENDGKAEPVVDNEGDQVTVRRMRRHLMEDPLEDYYSSGFMVAPENLSGISWAGANGYLSTANTTDPTIEASAAPTGCPMYRGIDDKDPEGSWRVPTYRELALIMMYLDDLKNTVDRTGFTLSSSYRSFWCATESDGSGARTGRCYPNVPYTMGSSYSKSSTLEVRCIRDIP</sequence>
<protein>
    <submittedName>
        <fullName evidence="2">DUF4906 domain-containing protein</fullName>
    </submittedName>
</protein>
<feature type="domain" description="DUF4906" evidence="1">
    <location>
        <begin position="102"/>
        <end position="180"/>
    </location>
</feature>
<dbReference type="Pfam" id="PF16249">
    <property type="entry name" value="DUF4906"/>
    <property type="match status" value="1"/>
</dbReference>
<dbReference type="InterPro" id="IPR032594">
    <property type="entry name" value="DUF4906"/>
</dbReference>
<dbReference type="InterPro" id="IPR018247">
    <property type="entry name" value="EF_Hand_1_Ca_BS"/>
</dbReference>
<gene>
    <name evidence="2" type="ORF">H8S77_05340</name>
</gene>
<evidence type="ECO:0000313" key="3">
    <source>
        <dbReference type="Proteomes" id="UP000644010"/>
    </source>
</evidence>
<keyword evidence="3" id="KW-1185">Reference proteome</keyword>
<comment type="caution">
    <text evidence="2">The sequence shown here is derived from an EMBL/GenBank/DDBJ whole genome shotgun (WGS) entry which is preliminary data.</text>
</comment>
<dbReference type="EMBL" id="JACOOI010000004">
    <property type="protein sequence ID" value="MBC5642306.1"/>
    <property type="molecule type" value="Genomic_DNA"/>
</dbReference>
<dbReference type="Proteomes" id="UP000644010">
    <property type="component" value="Unassembled WGS sequence"/>
</dbReference>
<reference evidence="2 3" key="1">
    <citation type="submission" date="2020-08" db="EMBL/GenBank/DDBJ databases">
        <title>Genome public.</title>
        <authorList>
            <person name="Liu C."/>
            <person name="Sun Q."/>
        </authorList>
    </citation>
    <scope>NUCLEOTIDE SEQUENCE [LARGE SCALE GENOMIC DNA]</scope>
    <source>
        <strain evidence="2 3">BX2</strain>
    </source>
</reference>
<dbReference type="PROSITE" id="PS00018">
    <property type="entry name" value="EF_HAND_1"/>
    <property type="match status" value="1"/>
</dbReference>
<evidence type="ECO:0000259" key="1">
    <source>
        <dbReference type="Pfam" id="PF16249"/>
    </source>
</evidence>
<proteinExistence type="predicted"/>
<accession>A0ABR7DYT2</accession>
<evidence type="ECO:0000313" key="2">
    <source>
        <dbReference type="EMBL" id="MBC5642306.1"/>
    </source>
</evidence>
<organism evidence="2 3">
    <name type="scientific">Parabacteroides segnis</name>
    <dbReference type="NCBI Taxonomy" id="2763058"/>
    <lineage>
        <taxon>Bacteria</taxon>
        <taxon>Pseudomonadati</taxon>
        <taxon>Bacteroidota</taxon>
        <taxon>Bacteroidia</taxon>
        <taxon>Bacteroidales</taxon>
        <taxon>Tannerellaceae</taxon>
        <taxon>Parabacteroides</taxon>
    </lineage>
</organism>